<evidence type="ECO:0000313" key="1">
    <source>
        <dbReference type="EMBL" id="EDV06395.1"/>
    </source>
</evidence>
<sequence length="42" mass="5318">MVKVINWINGFKEVYLYCCIFYFLFYKEIYLTNYINFINNIF</sequence>
<dbReference type="EMBL" id="ABJL02000007">
    <property type="protein sequence ID" value="EDV06395.1"/>
    <property type="molecule type" value="Genomic_DNA"/>
</dbReference>
<reference evidence="1 2" key="2">
    <citation type="submission" date="2008-04" db="EMBL/GenBank/DDBJ databases">
        <authorList>
            <person name="Fulton L."/>
            <person name="Clifton S."/>
            <person name="Fulton B."/>
            <person name="Xu J."/>
            <person name="Minx P."/>
            <person name="Pepin K.H."/>
            <person name="Johnson M."/>
            <person name="Thiruvilangam P."/>
            <person name="Bhonagiri V."/>
            <person name="Nash W.E."/>
            <person name="Mardis E.R."/>
            <person name="Wilson R.K."/>
        </authorList>
    </citation>
    <scope>NUCLEOTIDE SEQUENCE [LARGE SCALE GENOMIC DNA]</scope>
    <source>
        <strain evidence="1 2">DSM 17393</strain>
    </source>
</reference>
<protein>
    <submittedName>
        <fullName evidence="1">Uncharacterized protein</fullName>
    </submittedName>
</protein>
<evidence type="ECO:0000313" key="2">
    <source>
        <dbReference type="Proteomes" id="UP000004596"/>
    </source>
</evidence>
<dbReference type="AlphaFoldDB" id="B3CAG6"/>
<gene>
    <name evidence="1" type="ORF">BACINT_01480</name>
</gene>
<reference evidence="1 2" key="1">
    <citation type="submission" date="2008-04" db="EMBL/GenBank/DDBJ databases">
        <title>Draft genome sequence of Bacteroides intestinalis (DSM 17393).</title>
        <authorList>
            <person name="Sudarsanam P."/>
            <person name="Ley R."/>
            <person name="Guruge J."/>
            <person name="Turnbaugh P.J."/>
            <person name="Mahowald M."/>
            <person name="Liep D."/>
            <person name="Gordon J."/>
        </authorList>
    </citation>
    <scope>NUCLEOTIDE SEQUENCE [LARGE SCALE GENOMIC DNA]</scope>
    <source>
        <strain evidence="1 2">DSM 17393</strain>
    </source>
</reference>
<dbReference type="Proteomes" id="UP000004596">
    <property type="component" value="Unassembled WGS sequence"/>
</dbReference>
<organism evidence="1 2">
    <name type="scientific">Bacteroides intestinalis DSM 17393</name>
    <dbReference type="NCBI Taxonomy" id="471870"/>
    <lineage>
        <taxon>Bacteria</taxon>
        <taxon>Pseudomonadati</taxon>
        <taxon>Bacteroidota</taxon>
        <taxon>Bacteroidia</taxon>
        <taxon>Bacteroidales</taxon>
        <taxon>Bacteroidaceae</taxon>
        <taxon>Bacteroides</taxon>
    </lineage>
</organism>
<name>B3CAG6_9BACE</name>
<proteinExistence type="predicted"/>
<accession>B3CAG6</accession>
<comment type="caution">
    <text evidence="1">The sequence shown here is derived from an EMBL/GenBank/DDBJ whole genome shotgun (WGS) entry which is preliminary data.</text>
</comment>